<name>A0ABT8GLE9_9BACL</name>
<reference evidence="2" key="1">
    <citation type="submission" date="2023-07" db="EMBL/GenBank/DDBJ databases">
        <title>Ureibacillus sp. isolated from freshwater well.</title>
        <authorList>
            <person name="Kirdat K."/>
            <person name="Bhatt A."/>
            <person name="Teware R."/>
            <person name="Bhavsar Y."/>
            <person name="Yadav A."/>
        </authorList>
    </citation>
    <scope>NUCLEOTIDE SEQUENCE</scope>
    <source>
        <strain evidence="2">BA0131</strain>
    </source>
</reference>
<keyword evidence="1" id="KW-0812">Transmembrane</keyword>
<dbReference type="Proteomes" id="UP001172743">
    <property type="component" value="Unassembled WGS sequence"/>
</dbReference>
<sequence length="124" mass="13936">MFNTIKFFQAVGASFLVTIIVSFLVGFFQLGNYGLFLFIQTIITYGSLGFFASRLNTETPYTAAYLGAIFMSFISILFSHFVLHVYIFTDPNGIARSMSLAVLVSLLFAYITTLIRTKREEVLP</sequence>
<keyword evidence="1" id="KW-0472">Membrane</keyword>
<gene>
    <name evidence="2" type="ORF">QYB95_01690</name>
</gene>
<evidence type="ECO:0000313" key="3">
    <source>
        <dbReference type="Proteomes" id="UP001172743"/>
    </source>
</evidence>
<comment type="caution">
    <text evidence="2">The sequence shown here is derived from an EMBL/GenBank/DDBJ whole genome shotgun (WGS) entry which is preliminary data.</text>
</comment>
<feature type="transmembrane region" description="Helical" evidence="1">
    <location>
        <begin position="7"/>
        <end position="27"/>
    </location>
</feature>
<feature type="transmembrane region" description="Helical" evidence="1">
    <location>
        <begin position="64"/>
        <end position="88"/>
    </location>
</feature>
<keyword evidence="3" id="KW-1185">Reference proteome</keyword>
<evidence type="ECO:0000256" key="1">
    <source>
        <dbReference type="SAM" id="Phobius"/>
    </source>
</evidence>
<evidence type="ECO:0000313" key="2">
    <source>
        <dbReference type="EMBL" id="MDN4492240.1"/>
    </source>
</evidence>
<evidence type="ECO:0008006" key="4">
    <source>
        <dbReference type="Google" id="ProtNLM"/>
    </source>
</evidence>
<feature type="transmembrane region" description="Helical" evidence="1">
    <location>
        <begin position="33"/>
        <end position="52"/>
    </location>
</feature>
<protein>
    <recommendedName>
        <fullName evidence="4">Permease</fullName>
    </recommendedName>
</protein>
<feature type="transmembrane region" description="Helical" evidence="1">
    <location>
        <begin position="94"/>
        <end position="115"/>
    </location>
</feature>
<dbReference type="RefSeq" id="WP_301136344.1">
    <property type="nucleotide sequence ID" value="NZ_JAUHTQ010000001.1"/>
</dbReference>
<proteinExistence type="predicted"/>
<accession>A0ABT8GLE9</accession>
<organism evidence="2 3">
    <name type="scientific">Ureibacillus aquaedulcis</name>
    <dbReference type="NCBI Taxonomy" id="3058421"/>
    <lineage>
        <taxon>Bacteria</taxon>
        <taxon>Bacillati</taxon>
        <taxon>Bacillota</taxon>
        <taxon>Bacilli</taxon>
        <taxon>Bacillales</taxon>
        <taxon>Caryophanaceae</taxon>
        <taxon>Ureibacillus</taxon>
    </lineage>
</organism>
<dbReference type="EMBL" id="JAUHTQ010000001">
    <property type="protein sequence ID" value="MDN4492240.1"/>
    <property type="molecule type" value="Genomic_DNA"/>
</dbReference>
<keyword evidence="1" id="KW-1133">Transmembrane helix</keyword>